<feature type="signal peptide" evidence="3">
    <location>
        <begin position="1"/>
        <end position="36"/>
    </location>
</feature>
<evidence type="ECO:0000259" key="6">
    <source>
        <dbReference type="Pfam" id="PF25954"/>
    </source>
</evidence>
<dbReference type="Gene3D" id="2.40.420.20">
    <property type="match status" value="1"/>
</dbReference>
<dbReference type="STRING" id="1348657.M622_13980"/>
<dbReference type="Pfam" id="PF25917">
    <property type="entry name" value="BSH_RND"/>
    <property type="match status" value="1"/>
</dbReference>
<dbReference type="SUPFAM" id="SSF111369">
    <property type="entry name" value="HlyD-like secretion proteins"/>
    <property type="match status" value="1"/>
</dbReference>
<feature type="chain" id="PRO_5004560582" evidence="3">
    <location>
        <begin position="37"/>
        <end position="368"/>
    </location>
</feature>
<dbReference type="GO" id="GO:1990281">
    <property type="term" value="C:efflux pump complex"/>
    <property type="evidence" value="ECO:0007669"/>
    <property type="project" value="TreeGrafter"/>
</dbReference>
<comment type="caution">
    <text evidence="7">The sequence shown here is derived from an EMBL/GenBank/DDBJ whole genome shotgun (WGS) entry which is preliminary data.</text>
</comment>
<evidence type="ECO:0000256" key="3">
    <source>
        <dbReference type="SAM" id="SignalP"/>
    </source>
</evidence>
<keyword evidence="2" id="KW-0175">Coiled coil</keyword>
<evidence type="ECO:0000313" key="8">
    <source>
        <dbReference type="Proteomes" id="UP000015455"/>
    </source>
</evidence>
<feature type="domain" description="Multidrug resistance protein MdtA-like alpha-helical hairpin" evidence="4">
    <location>
        <begin position="107"/>
        <end position="168"/>
    </location>
</feature>
<dbReference type="NCBIfam" id="TIGR01730">
    <property type="entry name" value="RND_mfp"/>
    <property type="match status" value="1"/>
</dbReference>
<dbReference type="InterPro" id="IPR006143">
    <property type="entry name" value="RND_pump_MFP"/>
</dbReference>
<evidence type="ECO:0000259" key="5">
    <source>
        <dbReference type="Pfam" id="PF25917"/>
    </source>
</evidence>
<gene>
    <name evidence="7" type="ORF">M622_13980</name>
</gene>
<keyword evidence="8" id="KW-1185">Reference proteome</keyword>
<protein>
    <submittedName>
        <fullName evidence="7">Uncharacterized protein</fullName>
    </submittedName>
</protein>
<dbReference type="InterPro" id="IPR058625">
    <property type="entry name" value="MdtA-like_BSH"/>
</dbReference>
<dbReference type="Pfam" id="PF25876">
    <property type="entry name" value="HH_MFP_RND"/>
    <property type="match status" value="1"/>
</dbReference>
<dbReference type="Gene3D" id="2.40.50.100">
    <property type="match status" value="1"/>
</dbReference>
<dbReference type="InterPro" id="IPR058624">
    <property type="entry name" value="MdtA-like_HH"/>
</dbReference>
<dbReference type="Gene3D" id="1.10.287.470">
    <property type="entry name" value="Helix hairpin bin"/>
    <property type="match status" value="1"/>
</dbReference>
<feature type="domain" description="CusB-like beta-barrel" evidence="6">
    <location>
        <begin position="240"/>
        <end position="286"/>
    </location>
</feature>
<dbReference type="PANTHER" id="PTHR30469:SF18">
    <property type="entry name" value="RESISTANCE-NODULATION-CELL DIVISION (RND) EFFLUX MEMBRANE FUSION PROTEIN-RELATED"/>
    <property type="match status" value="1"/>
</dbReference>
<dbReference type="GO" id="GO:0015562">
    <property type="term" value="F:efflux transmembrane transporter activity"/>
    <property type="evidence" value="ECO:0007669"/>
    <property type="project" value="TreeGrafter"/>
</dbReference>
<evidence type="ECO:0000256" key="2">
    <source>
        <dbReference type="SAM" id="Coils"/>
    </source>
</evidence>
<dbReference type="PANTHER" id="PTHR30469">
    <property type="entry name" value="MULTIDRUG RESISTANCE PROTEIN MDTA"/>
    <property type="match status" value="1"/>
</dbReference>
<keyword evidence="3" id="KW-0732">Signal</keyword>
<evidence type="ECO:0000313" key="7">
    <source>
        <dbReference type="EMBL" id="EPZ15862.1"/>
    </source>
</evidence>
<comment type="similarity">
    <text evidence="1">Belongs to the membrane fusion protein (MFP) (TC 8.A.1) family.</text>
</comment>
<dbReference type="EMBL" id="ATJV01000049">
    <property type="protein sequence ID" value="EPZ15862.1"/>
    <property type="molecule type" value="Genomic_DNA"/>
</dbReference>
<dbReference type="InterPro" id="IPR058792">
    <property type="entry name" value="Beta-barrel_RND_2"/>
</dbReference>
<dbReference type="PATRIC" id="fig|1348657.5.peg.1679"/>
<reference evidence="7 8" key="1">
    <citation type="submission" date="2013-06" db="EMBL/GenBank/DDBJ databases">
        <title>Draft genome sequence of Thauera terpenica.</title>
        <authorList>
            <person name="Liu B."/>
            <person name="Frostegard A.H."/>
            <person name="Shapleigh J.P."/>
        </authorList>
    </citation>
    <scope>NUCLEOTIDE SEQUENCE [LARGE SCALE GENOMIC DNA]</scope>
    <source>
        <strain evidence="7 8">58Eu</strain>
    </source>
</reference>
<dbReference type="Pfam" id="PF25954">
    <property type="entry name" value="Beta-barrel_RND_2"/>
    <property type="match status" value="1"/>
</dbReference>
<dbReference type="eggNOG" id="COG0845">
    <property type="taxonomic scope" value="Bacteria"/>
</dbReference>
<accession>S9ZQQ4</accession>
<sequence>MNIDTIPAFVRVLRGMSVSALSAALLLAIPFGSASAQAELATVRIQSQAFATQISAEASIEALNQATLAAQMPGRIIDLSVDVGDRVRKGQVLLRIDPAEAAAVVAAADAAVAQAEASLLTARAEYERARSLVARQFLSQSALDSARSQFQAADAQLRAARAQRTQATTVEGYATVVSPLDGVVAARHIEAGEMAQPGRTLLTVYDPARMRAVADLSPQRLAQLGEGVLRATVELNGSRRMLEAAAVTVLPAADARTHTRRLRIDLPPGTEGVQPGSFARVHFHSAPASVASAAPVLIPVVSVLRRGELSAVYVAEGEGRFSLRQVRLGRTVQDGTAVEVLSGLKGDETLALDPVQAGIQTRAASAAR</sequence>
<feature type="coiled-coil region" evidence="2">
    <location>
        <begin position="112"/>
        <end position="163"/>
    </location>
</feature>
<evidence type="ECO:0000256" key="1">
    <source>
        <dbReference type="ARBA" id="ARBA00009477"/>
    </source>
</evidence>
<proteinExistence type="inferred from homology"/>
<feature type="domain" description="Multidrug resistance protein MdtA-like barrel-sandwich hybrid" evidence="5">
    <location>
        <begin position="64"/>
        <end position="202"/>
    </location>
</feature>
<organism evidence="7 8">
    <name type="scientific">Thauera terpenica 58Eu</name>
    <dbReference type="NCBI Taxonomy" id="1348657"/>
    <lineage>
        <taxon>Bacteria</taxon>
        <taxon>Pseudomonadati</taxon>
        <taxon>Pseudomonadota</taxon>
        <taxon>Betaproteobacteria</taxon>
        <taxon>Rhodocyclales</taxon>
        <taxon>Zoogloeaceae</taxon>
        <taxon>Thauera</taxon>
    </lineage>
</organism>
<evidence type="ECO:0000259" key="4">
    <source>
        <dbReference type="Pfam" id="PF25876"/>
    </source>
</evidence>
<dbReference type="Proteomes" id="UP000015455">
    <property type="component" value="Unassembled WGS sequence"/>
</dbReference>
<name>S9ZQQ4_9RHOO</name>
<dbReference type="AlphaFoldDB" id="S9ZQQ4"/>
<dbReference type="Gene3D" id="2.40.30.170">
    <property type="match status" value="1"/>
</dbReference>